<dbReference type="GO" id="GO:0010646">
    <property type="term" value="P:regulation of cell communication"/>
    <property type="evidence" value="ECO:0007669"/>
    <property type="project" value="UniProtKB-ARBA"/>
</dbReference>
<evidence type="ECO:0000256" key="10">
    <source>
        <dbReference type="ARBA" id="ARBA00022763"/>
    </source>
</evidence>
<dbReference type="AlphaFoldDB" id="A0A669EKI9"/>
<dbReference type="PANTHER" id="PTHR24345">
    <property type="entry name" value="SERINE/THREONINE-PROTEIN KINASE PLK"/>
    <property type="match status" value="1"/>
</dbReference>
<keyword evidence="25" id="KW-1185">Reference proteome</keyword>
<feature type="domain" description="Protein kinase" evidence="22">
    <location>
        <begin position="54"/>
        <end position="306"/>
    </location>
</feature>
<dbReference type="CDD" id="cd13117">
    <property type="entry name" value="POLO_box_2"/>
    <property type="match status" value="1"/>
</dbReference>
<evidence type="ECO:0000256" key="9">
    <source>
        <dbReference type="ARBA" id="ARBA00022741"/>
    </source>
</evidence>
<dbReference type="EC" id="2.7.11.21" evidence="20"/>
<reference evidence="24" key="3">
    <citation type="submission" date="2025-09" db="UniProtKB">
        <authorList>
            <consortium name="Ensembl"/>
        </authorList>
    </citation>
    <scope>IDENTIFICATION</scope>
</reference>
<dbReference type="InterPro" id="IPR036947">
    <property type="entry name" value="POLO_box_dom_sf"/>
</dbReference>
<dbReference type="Pfam" id="PF00069">
    <property type="entry name" value="Pkinase"/>
    <property type="match status" value="1"/>
</dbReference>
<evidence type="ECO:0000313" key="25">
    <source>
        <dbReference type="Proteomes" id="UP000005207"/>
    </source>
</evidence>
<evidence type="ECO:0000256" key="13">
    <source>
        <dbReference type="ARBA" id="ARBA00023034"/>
    </source>
</evidence>
<keyword evidence="16" id="KW-0131">Cell cycle</keyword>
<dbReference type="GO" id="GO:0023051">
    <property type="term" value="P:regulation of signaling"/>
    <property type="evidence" value="ECO:0007669"/>
    <property type="project" value="UniProtKB-ARBA"/>
</dbReference>
<dbReference type="SUPFAM" id="SSF56112">
    <property type="entry name" value="Protein kinase-like (PK-like)"/>
    <property type="match status" value="1"/>
</dbReference>
<dbReference type="PANTHER" id="PTHR24345:SF44">
    <property type="entry name" value="SERINE_THREONINE-PROTEIN KINASE PLK2"/>
    <property type="match status" value="1"/>
</dbReference>
<evidence type="ECO:0000256" key="5">
    <source>
        <dbReference type="ARBA" id="ARBA00022527"/>
    </source>
</evidence>
<comment type="similarity">
    <text evidence="20">Belongs to the protein kinase superfamily. Ser/Thr protein kinase family. CDC5/Polo subfamily.</text>
</comment>
<dbReference type="Gene3D" id="3.30.200.20">
    <property type="entry name" value="Phosphorylase Kinase, domain 1"/>
    <property type="match status" value="1"/>
</dbReference>
<feature type="compositionally biased region" description="Basic and acidic residues" evidence="21">
    <location>
        <begin position="25"/>
        <end position="37"/>
    </location>
</feature>
<dbReference type="GO" id="GO:0000776">
    <property type="term" value="C:kinetochore"/>
    <property type="evidence" value="ECO:0007669"/>
    <property type="project" value="TreeGrafter"/>
</dbReference>
<dbReference type="CDD" id="cd13118">
    <property type="entry name" value="POLO_box_1"/>
    <property type="match status" value="1"/>
</dbReference>
<dbReference type="InterPro" id="IPR011009">
    <property type="entry name" value="Kinase-like_dom_sf"/>
</dbReference>
<evidence type="ECO:0000256" key="6">
    <source>
        <dbReference type="ARBA" id="ARBA00022679"/>
    </source>
</evidence>
<dbReference type="FunFam" id="3.30.1120.30:FF:000001">
    <property type="entry name" value="Serine/threonine-protein kinase PLK"/>
    <property type="match status" value="1"/>
</dbReference>
<keyword evidence="13" id="KW-0333">Golgi apparatus</keyword>
<dbReference type="Ensembl" id="ENSONIT00000052959.1">
    <property type="protein sequence ID" value="ENSONIP00000071954.1"/>
    <property type="gene ID" value="ENSONIG00000015086.2"/>
</dbReference>
<comment type="subcellular location">
    <subcellularLocation>
        <location evidence="1">Cytoplasm</location>
        <location evidence="1">Cytoskeleton</location>
        <location evidence="1">Microtubule organizing center</location>
        <location evidence="1">Centrosome</location>
    </subcellularLocation>
    <subcellularLocation>
        <location evidence="2">Golgi apparatus</location>
    </subcellularLocation>
    <subcellularLocation>
        <location evidence="3">Nucleus</location>
        <location evidence="3">Nucleolus</location>
    </subcellularLocation>
</comment>
<protein>
    <recommendedName>
        <fullName evidence="20">Serine/threonine-protein kinase PLK</fullName>
        <ecNumber evidence="20">2.7.11.21</ecNumber>
    </recommendedName>
    <alternativeName>
        <fullName evidence="20">Polo-like kinase</fullName>
    </alternativeName>
</protein>
<dbReference type="Gene3D" id="1.10.510.10">
    <property type="entry name" value="Transferase(Phosphotransferase) domain 1"/>
    <property type="match status" value="1"/>
</dbReference>
<evidence type="ECO:0000256" key="17">
    <source>
        <dbReference type="ARBA" id="ARBA00047802"/>
    </source>
</evidence>
<dbReference type="GO" id="GO:0004674">
    <property type="term" value="F:protein serine/threonine kinase activity"/>
    <property type="evidence" value="ECO:0007669"/>
    <property type="project" value="UniProtKB-KW"/>
</dbReference>
<evidence type="ECO:0000256" key="14">
    <source>
        <dbReference type="ARBA" id="ARBA00023212"/>
    </source>
</evidence>
<keyword evidence="14" id="KW-0206">Cytoskeleton</keyword>
<dbReference type="GO" id="GO:0000922">
    <property type="term" value="C:spindle pole"/>
    <property type="evidence" value="ECO:0007669"/>
    <property type="project" value="TreeGrafter"/>
</dbReference>
<dbReference type="GO" id="GO:0006915">
    <property type="term" value="P:apoptotic process"/>
    <property type="evidence" value="ECO:0007669"/>
    <property type="project" value="UniProtKB-KW"/>
</dbReference>
<dbReference type="PROSITE" id="PS50011">
    <property type="entry name" value="PROTEIN_KINASE_DOM"/>
    <property type="match status" value="1"/>
</dbReference>
<evidence type="ECO:0000256" key="15">
    <source>
        <dbReference type="ARBA" id="ARBA00023242"/>
    </source>
</evidence>
<feature type="region of interest" description="Disordered" evidence="21">
    <location>
        <begin position="1"/>
        <end position="42"/>
    </location>
</feature>
<evidence type="ECO:0000256" key="3">
    <source>
        <dbReference type="ARBA" id="ARBA00004604"/>
    </source>
</evidence>
<dbReference type="InterPro" id="IPR033701">
    <property type="entry name" value="POLO_box_1"/>
</dbReference>
<dbReference type="InterPro" id="IPR000959">
    <property type="entry name" value="POLO_box_dom"/>
</dbReference>
<feature type="compositionally biased region" description="Polar residues" evidence="21">
    <location>
        <begin position="7"/>
        <end position="24"/>
    </location>
</feature>
<keyword evidence="15" id="KW-0539">Nucleus</keyword>
<evidence type="ECO:0000256" key="21">
    <source>
        <dbReference type="SAM" id="MobiDB-lite"/>
    </source>
</evidence>
<gene>
    <name evidence="24" type="primary">PLK2</name>
    <name evidence="24" type="synonym">plk2b</name>
</gene>
<keyword evidence="6 20" id="KW-0808">Transferase</keyword>
<evidence type="ECO:0000259" key="23">
    <source>
        <dbReference type="PROSITE" id="PS50078"/>
    </source>
</evidence>
<dbReference type="GO" id="GO:0007052">
    <property type="term" value="P:mitotic spindle organization"/>
    <property type="evidence" value="ECO:0007669"/>
    <property type="project" value="TreeGrafter"/>
</dbReference>
<keyword evidence="12 19" id="KW-0067">ATP-binding</keyword>
<keyword evidence="5 20" id="KW-0723">Serine/threonine-protein kinase</keyword>
<evidence type="ECO:0000256" key="8">
    <source>
        <dbReference type="ARBA" id="ARBA00022737"/>
    </source>
</evidence>
<evidence type="ECO:0000256" key="12">
    <source>
        <dbReference type="ARBA" id="ARBA00022840"/>
    </source>
</evidence>
<evidence type="ECO:0000256" key="20">
    <source>
        <dbReference type="RuleBase" id="RU361162"/>
    </source>
</evidence>
<dbReference type="InterPro" id="IPR008271">
    <property type="entry name" value="Ser/Thr_kinase_AS"/>
</dbReference>
<feature type="domain" description="POLO box" evidence="23">
    <location>
        <begin position="419"/>
        <end position="497"/>
    </location>
</feature>
<keyword evidence="9 19" id="KW-0547">Nucleotide-binding</keyword>
<keyword evidence="10" id="KW-0227">DNA damage</keyword>
<name>A0A669EKI9_ORENI</name>
<dbReference type="InterPro" id="IPR017441">
    <property type="entry name" value="Protein_kinase_ATP_BS"/>
</dbReference>
<keyword evidence="7" id="KW-0053">Apoptosis</keyword>
<evidence type="ECO:0000256" key="1">
    <source>
        <dbReference type="ARBA" id="ARBA00004300"/>
    </source>
</evidence>
<reference evidence="24" key="2">
    <citation type="submission" date="2025-08" db="UniProtKB">
        <authorList>
            <consortium name="Ensembl"/>
        </authorList>
    </citation>
    <scope>IDENTIFICATION</scope>
</reference>
<evidence type="ECO:0000256" key="19">
    <source>
        <dbReference type="PROSITE-ProRule" id="PRU10141"/>
    </source>
</evidence>
<keyword evidence="11 20" id="KW-0418">Kinase</keyword>
<dbReference type="SMART" id="SM00220">
    <property type="entry name" value="S_TKc"/>
    <property type="match status" value="1"/>
</dbReference>
<evidence type="ECO:0000256" key="2">
    <source>
        <dbReference type="ARBA" id="ARBA00004555"/>
    </source>
</evidence>
<keyword evidence="8" id="KW-0677">Repeat</keyword>
<dbReference type="GO" id="GO:0005524">
    <property type="term" value="F:ATP binding"/>
    <property type="evidence" value="ECO:0007669"/>
    <property type="project" value="UniProtKB-UniRule"/>
</dbReference>
<comment type="catalytic activity">
    <reaction evidence="18">
        <text>L-seryl-[protein] + ATP = O-phospho-L-seryl-[protein] + ADP + H(+)</text>
        <dbReference type="Rhea" id="RHEA:17989"/>
        <dbReference type="Rhea" id="RHEA-COMP:9863"/>
        <dbReference type="Rhea" id="RHEA-COMP:11604"/>
        <dbReference type="ChEBI" id="CHEBI:15378"/>
        <dbReference type="ChEBI" id="CHEBI:29999"/>
        <dbReference type="ChEBI" id="CHEBI:30616"/>
        <dbReference type="ChEBI" id="CHEBI:83421"/>
        <dbReference type="ChEBI" id="CHEBI:456216"/>
        <dbReference type="EC" id="2.7.11.21"/>
    </reaction>
</comment>
<evidence type="ECO:0000256" key="18">
    <source>
        <dbReference type="ARBA" id="ARBA00048347"/>
    </source>
</evidence>
<dbReference type="SUPFAM" id="SSF82615">
    <property type="entry name" value="Polo-box domain"/>
    <property type="match status" value="2"/>
</dbReference>
<evidence type="ECO:0000256" key="11">
    <source>
        <dbReference type="ARBA" id="ARBA00022777"/>
    </source>
</evidence>
<dbReference type="PROSITE" id="PS50078">
    <property type="entry name" value="POLO_BOX"/>
    <property type="match status" value="2"/>
</dbReference>
<feature type="binding site" evidence="19">
    <location>
        <position position="83"/>
    </location>
    <ligand>
        <name>ATP</name>
        <dbReference type="ChEBI" id="CHEBI:30616"/>
    </ligand>
</feature>
<evidence type="ECO:0000256" key="4">
    <source>
        <dbReference type="ARBA" id="ARBA00022490"/>
    </source>
</evidence>
<accession>A0A669EKI9</accession>
<sequence length="601" mass="68594">MEVQRSVGPQQTNGSAMCESTQRSCEPRRKKMDERSAPSEMARIITDPATGKCYCRGKVLGKGGFAKCYEMTDLSTSKVYAAKIIPHARVSKPHQREKIDREIELHRLLHHKHIVHFYHHFEDKENIYILLEYCSRKSLAHILKVRKVLTEPEVRYYLRQIVSGLKYLHEQEILHRDLKLGNFFVNETMELKVGDFGLAAKLEPAGNRRKTICGTPNYLSPEVLNKQGHGCESDIWALGCVMYTMLLGRPPFETTNLKETYRCIREARYSLPSSLSPQAKQLIASLLAKMPEDRPNLDHILRHDFFTQGFSPERLPASCCHSAPDFHVSSPAKSFFKKAAAALFGGKRDKVKYYETLSDPVAPATESQSPTTQDTIRLIVRGSLGSCSSSSECLEDSTTGSVAETVASLQLIDTFNLQWVTKWVDYSNKYGFGYQLSDHTVGVLFNNGTHMSLLPDRKTIHYYAELGQRSVFPTCEVPEHFVGQVTVLKYFSHYMEENLMDGGDLGTITDSHMPRLYLLQWLKSDRALMMLFNDGTFQVNFYHDHTKIILCCQRDEYMLTYINEDRVSKTFKLSSLLKSGCSTDLRERMVYSLNMLLQRCS</sequence>
<dbReference type="GO" id="GO:0006974">
    <property type="term" value="P:DNA damage response"/>
    <property type="evidence" value="ECO:0007669"/>
    <property type="project" value="UniProtKB-KW"/>
</dbReference>
<dbReference type="GO" id="GO:0005813">
    <property type="term" value="C:centrosome"/>
    <property type="evidence" value="ECO:0007669"/>
    <property type="project" value="UniProtKB-SubCell"/>
</dbReference>
<dbReference type="GO" id="GO:0005794">
    <property type="term" value="C:Golgi apparatus"/>
    <property type="evidence" value="ECO:0007669"/>
    <property type="project" value="UniProtKB-SubCell"/>
</dbReference>
<reference evidence="25" key="1">
    <citation type="submission" date="2012-01" db="EMBL/GenBank/DDBJ databases">
        <title>The Genome Sequence of Oreochromis niloticus (Nile Tilapia).</title>
        <authorList>
            <consortium name="Broad Institute Genome Assembly Team"/>
            <consortium name="Broad Institute Sequencing Platform"/>
            <person name="Di Palma F."/>
            <person name="Johnson J."/>
            <person name="Lander E.S."/>
            <person name="Lindblad-Toh K."/>
        </authorList>
    </citation>
    <scope>NUCLEOTIDE SEQUENCE [LARGE SCALE GENOMIC DNA]</scope>
</reference>
<evidence type="ECO:0000313" key="24">
    <source>
        <dbReference type="Ensembl" id="ENSONIP00000071954.1"/>
    </source>
</evidence>
<feature type="domain" description="POLO box" evidence="23">
    <location>
        <begin position="517"/>
        <end position="601"/>
    </location>
</feature>
<evidence type="ECO:0000256" key="16">
    <source>
        <dbReference type="ARBA" id="ARBA00023306"/>
    </source>
</evidence>
<dbReference type="Pfam" id="PF00659">
    <property type="entry name" value="POLO_box"/>
    <property type="match status" value="2"/>
</dbReference>
<dbReference type="GeneTree" id="ENSGT00940000158739"/>
<evidence type="ECO:0000259" key="22">
    <source>
        <dbReference type="PROSITE" id="PS50011"/>
    </source>
</evidence>
<evidence type="ECO:0000256" key="7">
    <source>
        <dbReference type="ARBA" id="ARBA00022703"/>
    </source>
</evidence>
<dbReference type="PROSITE" id="PS00107">
    <property type="entry name" value="PROTEIN_KINASE_ATP"/>
    <property type="match status" value="1"/>
</dbReference>
<dbReference type="Proteomes" id="UP000005207">
    <property type="component" value="Linkage group LG12"/>
</dbReference>
<dbReference type="GO" id="GO:0005730">
    <property type="term" value="C:nucleolus"/>
    <property type="evidence" value="ECO:0007669"/>
    <property type="project" value="UniProtKB-SubCell"/>
</dbReference>
<dbReference type="FunFam" id="1.10.510.10:FF:000189">
    <property type="entry name" value="Serine/threonine-protein kinase PLK"/>
    <property type="match status" value="1"/>
</dbReference>
<organism evidence="24 25">
    <name type="scientific">Oreochromis niloticus</name>
    <name type="common">Nile tilapia</name>
    <name type="synonym">Tilapia nilotica</name>
    <dbReference type="NCBI Taxonomy" id="8128"/>
    <lineage>
        <taxon>Eukaryota</taxon>
        <taxon>Metazoa</taxon>
        <taxon>Chordata</taxon>
        <taxon>Craniata</taxon>
        <taxon>Vertebrata</taxon>
        <taxon>Euteleostomi</taxon>
        <taxon>Actinopterygii</taxon>
        <taxon>Neopterygii</taxon>
        <taxon>Teleostei</taxon>
        <taxon>Neoteleostei</taxon>
        <taxon>Acanthomorphata</taxon>
        <taxon>Ovalentaria</taxon>
        <taxon>Cichlomorphae</taxon>
        <taxon>Cichliformes</taxon>
        <taxon>Cichlidae</taxon>
        <taxon>African cichlids</taxon>
        <taxon>Pseudocrenilabrinae</taxon>
        <taxon>Oreochromini</taxon>
        <taxon>Oreochromis</taxon>
    </lineage>
</organism>
<dbReference type="PROSITE" id="PS00108">
    <property type="entry name" value="PROTEIN_KINASE_ST"/>
    <property type="match status" value="1"/>
</dbReference>
<dbReference type="FunFam" id="3.30.200.20:FF:000091">
    <property type="entry name" value="Serine/threonine-protein kinase PLK"/>
    <property type="match status" value="1"/>
</dbReference>
<dbReference type="Gene3D" id="3.30.1120.30">
    <property type="entry name" value="POLO box domain"/>
    <property type="match status" value="2"/>
</dbReference>
<dbReference type="InterPro" id="IPR033695">
    <property type="entry name" value="POLO_box_2"/>
</dbReference>
<dbReference type="InterPro" id="IPR000719">
    <property type="entry name" value="Prot_kinase_dom"/>
</dbReference>
<comment type="catalytic activity">
    <reaction evidence="17 20">
        <text>L-threonyl-[protein] + ATP = O-phospho-L-threonyl-[protein] + ADP + H(+)</text>
        <dbReference type="Rhea" id="RHEA:46608"/>
        <dbReference type="Rhea" id="RHEA-COMP:11060"/>
        <dbReference type="Rhea" id="RHEA-COMP:11605"/>
        <dbReference type="ChEBI" id="CHEBI:15378"/>
        <dbReference type="ChEBI" id="CHEBI:30013"/>
        <dbReference type="ChEBI" id="CHEBI:30616"/>
        <dbReference type="ChEBI" id="CHEBI:61977"/>
        <dbReference type="ChEBI" id="CHEBI:456216"/>
        <dbReference type="EC" id="2.7.11.21"/>
    </reaction>
</comment>
<keyword evidence="4" id="KW-0963">Cytoplasm</keyword>
<proteinExistence type="inferred from homology"/>